<reference evidence="1" key="1">
    <citation type="journal article" date="2019" name="bioRxiv">
        <title>The Genome of the Zebra Mussel, Dreissena polymorpha: A Resource for Invasive Species Research.</title>
        <authorList>
            <person name="McCartney M.A."/>
            <person name="Auch B."/>
            <person name="Kono T."/>
            <person name="Mallez S."/>
            <person name="Zhang Y."/>
            <person name="Obille A."/>
            <person name="Becker A."/>
            <person name="Abrahante J.E."/>
            <person name="Garbe J."/>
            <person name="Badalamenti J.P."/>
            <person name="Herman A."/>
            <person name="Mangelson H."/>
            <person name="Liachko I."/>
            <person name="Sullivan S."/>
            <person name="Sone E.D."/>
            <person name="Koren S."/>
            <person name="Silverstein K.A.T."/>
            <person name="Beckman K.B."/>
            <person name="Gohl D.M."/>
        </authorList>
    </citation>
    <scope>NUCLEOTIDE SEQUENCE</scope>
    <source>
        <strain evidence="1">Duluth1</strain>
        <tissue evidence="1">Whole animal</tissue>
    </source>
</reference>
<gene>
    <name evidence="1" type="ORF">DPMN_087580</name>
</gene>
<name>A0A9D4KSM3_DREPO</name>
<dbReference type="AlphaFoldDB" id="A0A9D4KSM3"/>
<comment type="caution">
    <text evidence="1">The sequence shown here is derived from an EMBL/GenBank/DDBJ whole genome shotgun (WGS) entry which is preliminary data.</text>
</comment>
<evidence type="ECO:0000313" key="1">
    <source>
        <dbReference type="EMBL" id="KAH3845302.1"/>
    </source>
</evidence>
<reference evidence="1" key="2">
    <citation type="submission" date="2020-11" db="EMBL/GenBank/DDBJ databases">
        <authorList>
            <person name="McCartney M.A."/>
            <person name="Auch B."/>
            <person name="Kono T."/>
            <person name="Mallez S."/>
            <person name="Becker A."/>
            <person name="Gohl D.M."/>
            <person name="Silverstein K.A.T."/>
            <person name="Koren S."/>
            <person name="Bechman K.B."/>
            <person name="Herman A."/>
            <person name="Abrahante J.E."/>
            <person name="Garbe J."/>
        </authorList>
    </citation>
    <scope>NUCLEOTIDE SEQUENCE</scope>
    <source>
        <strain evidence="1">Duluth1</strain>
        <tissue evidence="1">Whole animal</tissue>
    </source>
</reference>
<proteinExistence type="predicted"/>
<evidence type="ECO:0000313" key="2">
    <source>
        <dbReference type="Proteomes" id="UP000828390"/>
    </source>
</evidence>
<protein>
    <submittedName>
        <fullName evidence="1">Uncharacterized protein</fullName>
    </submittedName>
</protein>
<organism evidence="1 2">
    <name type="scientific">Dreissena polymorpha</name>
    <name type="common">Zebra mussel</name>
    <name type="synonym">Mytilus polymorpha</name>
    <dbReference type="NCBI Taxonomy" id="45954"/>
    <lineage>
        <taxon>Eukaryota</taxon>
        <taxon>Metazoa</taxon>
        <taxon>Spiralia</taxon>
        <taxon>Lophotrochozoa</taxon>
        <taxon>Mollusca</taxon>
        <taxon>Bivalvia</taxon>
        <taxon>Autobranchia</taxon>
        <taxon>Heteroconchia</taxon>
        <taxon>Euheterodonta</taxon>
        <taxon>Imparidentia</taxon>
        <taxon>Neoheterodontei</taxon>
        <taxon>Myida</taxon>
        <taxon>Dreissenoidea</taxon>
        <taxon>Dreissenidae</taxon>
        <taxon>Dreissena</taxon>
    </lineage>
</organism>
<sequence length="151" mass="17374">MACYKCNMKNCEFDGQLYDGQNVVTKAQHEEHTSRVLPRTNAPPLAAMFFSTNRNNFKTRFHEDWTINVTSRVLTRENCSTPGCHPRLGQILLTRKTASPLEDIFSTNHIIRAKYILTKFHEDGAINVRMSTKDDEQMAITKAHLEHIVPR</sequence>
<dbReference type="Proteomes" id="UP000828390">
    <property type="component" value="Unassembled WGS sequence"/>
</dbReference>
<keyword evidence="2" id="KW-1185">Reference proteome</keyword>
<dbReference type="EMBL" id="JAIWYP010000003">
    <property type="protein sequence ID" value="KAH3845302.1"/>
    <property type="molecule type" value="Genomic_DNA"/>
</dbReference>
<accession>A0A9D4KSM3</accession>